<dbReference type="PRINTS" id="PR00320">
    <property type="entry name" value="GPROTEINBRPT"/>
</dbReference>
<comment type="caution">
    <text evidence="5">The sequence shown here is derived from an EMBL/GenBank/DDBJ whole genome shotgun (WGS) entry which is preliminary data.</text>
</comment>
<dbReference type="InterPro" id="IPR020472">
    <property type="entry name" value="WD40_PAC1"/>
</dbReference>
<keyword evidence="2" id="KW-0677">Repeat</keyword>
<evidence type="ECO:0000256" key="1">
    <source>
        <dbReference type="ARBA" id="ARBA00022574"/>
    </source>
</evidence>
<dbReference type="Proteomes" id="UP000616769">
    <property type="component" value="Unassembled WGS sequence"/>
</dbReference>
<dbReference type="InterPro" id="IPR015943">
    <property type="entry name" value="WD40/YVTN_repeat-like_dom_sf"/>
</dbReference>
<dbReference type="InterPro" id="IPR036322">
    <property type="entry name" value="WD40_repeat_dom_sf"/>
</dbReference>
<dbReference type="PANTHER" id="PTHR16017:SF0">
    <property type="entry name" value="WD REPEAT-CONTAINING PROTEIN 70"/>
    <property type="match status" value="1"/>
</dbReference>
<evidence type="ECO:0000256" key="3">
    <source>
        <dbReference type="ARBA" id="ARBA00038343"/>
    </source>
</evidence>
<dbReference type="SMART" id="SM00320">
    <property type="entry name" value="WD40"/>
    <property type="match status" value="5"/>
</dbReference>
<feature type="region of interest" description="Disordered" evidence="4">
    <location>
        <begin position="438"/>
        <end position="459"/>
    </location>
</feature>
<dbReference type="InterPro" id="IPR001680">
    <property type="entry name" value="WD40_rpt"/>
</dbReference>
<dbReference type="GO" id="GO:0005634">
    <property type="term" value="C:nucleus"/>
    <property type="evidence" value="ECO:0007669"/>
    <property type="project" value="TreeGrafter"/>
</dbReference>
<sequence>MDSSLESFRTITPCQSHSIKHLEYSSNGELLLVISGSCTAKLVDRDGHTKKETLKGDQYISDMKNTKGHVAMLNYGCWHPHQRTKFATCSNDGTCRIWDIEGTNFQSGLVKSRSSSGLRVQPSVCSYNQLGDLLAIGCDDGSIQMWDTRKSLVNTAHVLRQAHQSSYQISSLVFSYTNTLLATRSMDSSLKLWDLRMVRTRSSAKPTPLHCRSNLFNRYPQTDCSFSPNDQYLLTAVSCDERTNRNSNEEKGLINFYSVNDFELIHQIENEQSVSSIRVMWHPKLNQIISSSSNGVVRMFYDLDRSNRGALLCSYRKKRKRNEFFTMAKPTIITPHALPLFKQEKRKSHYVQMLKNRKDPIKSHRPDLPVVGPGSGGRIAVSGKTFASFIAKNIGVRAKIDDNEDPREALIKYSKEAEENPYWVTPAYKNTQPVPIFAETEPEKNDEDEANKKRKHIPI</sequence>
<proteinExistence type="inferred from homology"/>
<protein>
    <submittedName>
        <fullName evidence="5">WD repeat-containing protein 70-like protein</fullName>
    </submittedName>
</protein>
<comment type="similarity">
    <text evidence="3">Belongs to the WD repeat GAD-1 family.</text>
</comment>
<gene>
    <name evidence="5" type="ORF">QR98_0073940</name>
</gene>
<accession>A0A132ADE0</accession>
<evidence type="ECO:0000256" key="2">
    <source>
        <dbReference type="ARBA" id="ARBA00022737"/>
    </source>
</evidence>
<organism evidence="5 6">
    <name type="scientific">Sarcoptes scabiei</name>
    <name type="common">Itch mite</name>
    <name type="synonym">Acarus scabiei</name>
    <dbReference type="NCBI Taxonomy" id="52283"/>
    <lineage>
        <taxon>Eukaryota</taxon>
        <taxon>Metazoa</taxon>
        <taxon>Ecdysozoa</taxon>
        <taxon>Arthropoda</taxon>
        <taxon>Chelicerata</taxon>
        <taxon>Arachnida</taxon>
        <taxon>Acari</taxon>
        <taxon>Acariformes</taxon>
        <taxon>Sarcoptiformes</taxon>
        <taxon>Astigmata</taxon>
        <taxon>Psoroptidia</taxon>
        <taxon>Sarcoptoidea</taxon>
        <taxon>Sarcoptidae</taxon>
        <taxon>Sarcoptinae</taxon>
        <taxon>Sarcoptes</taxon>
    </lineage>
</organism>
<dbReference type="SUPFAM" id="SSF50978">
    <property type="entry name" value="WD40 repeat-like"/>
    <property type="match status" value="1"/>
</dbReference>
<dbReference type="EMBL" id="JXLN01012784">
    <property type="protein sequence ID" value="KPM08869.1"/>
    <property type="molecule type" value="Genomic_DNA"/>
</dbReference>
<dbReference type="PROSITE" id="PS50082">
    <property type="entry name" value="WD_REPEATS_2"/>
    <property type="match status" value="2"/>
</dbReference>
<evidence type="ECO:0000313" key="5">
    <source>
        <dbReference type="EMBL" id="KPM08869.1"/>
    </source>
</evidence>
<dbReference type="PANTHER" id="PTHR16017">
    <property type="entry name" value="GASTRULATION DEFECTIVE PROTEIN 1-RELATED"/>
    <property type="match status" value="1"/>
</dbReference>
<dbReference type="Gene3D" id="2.130.10.10">
    <property type="entry name" value="YVTN repeat-like/Quinoprotein amine dehydrogenase"/>
    <property type="match status" value="3"/>
</dbReference>
<evidence type="ECO:0000256" key="4">
    <source>
        <dbReference type="SAM" id="MobiDB-lite"/>
    </source>
</evidence>
<evidence type="ECO:0000313" key="6">
    <source>
        <dbReference type="Proteomes" id="UP000616769"/>
    </source>
</evidence>
<dbReference type="Pfam" id="PF00400">
    <property type="entry name" value="WD40"/>
    <property type="match status" value="3"/>
</dbReference>
<dbReference type="GO" id="GO:0035861">
    <property type="term" value="C:site of double-strand break"/>
    <property type="evidence" value="ECO:0007669"/>
    <property type="project" value="TreeGrafter"/>
</dbReference>
<dbReference type="InterPro" id="IPR051858">
    <property type="entry name" value="WD_repeat_GAD-1"/>
</dbReference>
<keyword evidence="1" id="KW-0853">WD repeat</keyword>
<dbReference type="VEuPathDB" id="VectorBase:SSCA005537"/>
<dbReference type="AlphaFoldDB" id="A0A132ADE0"/>
<reference evidence="5 6" key="1">
    <citation type="journal article" date="2015" name="Parasit. Vectors">
        <title>Draft genome of the scabies mite.</title>
        <authorList>
            <person name="Rider S.D.Jr."/>
            <person name="Morgan M.S."/>
            <person name="Arlian L.G."/>
        </authorList>
    </citation>
    <scope>NUCLEOTIDE SEQUENCE [LARGE SCALE GENOMIC DNA]</scope>
    <source>
        <strain evidence="5">Arlian Lab</strain>
    </source>
</reference>
<name>A0A132ADE0_SARSC</name>
<dbReference type="OrthoDB" id="10264376at2759"/>